<dbReference type="InterPro" id="IPR023845">
    <property type="entry name" value="DUF3817_TM"/>
</dbReference>
<feature type="transmembrane region" description="Helical" evidence="6">
    <location>
        <begin position="7"/>
        <end position="26"/>
    </location>
</feature>
<dbReference type="GO" id="GO:0005886">
    <property type="term" value="C:plasma membrane"/>
    <property type="evidence" value="ECO:0007669"/>
    <property type="project" value="UniProtKB-SubCell"/>
</dbReference>
<keyword evidence="5 6" id="KW-0472">Membrane</keyword>
<keyword evidence="2" id="KW-1003">Cell membrane</keyword>
<evidence type="ECO:0000259" key="7">
    <source>
        <dbReference type="Pfam" id="PF12823"/>
    </source>
</evidence>
<feature type="domain" description="DUF3817" evidence="7">
    <location>
        <begin position="3"/>
        <end position="89"/>
    </location>
</feature>
<sequence length="101" mass="11150">MIQIFRIVALVEGVTTLALFLVAMPMKYLLGMPFLTSPVGAIHGIAFLAYIGAMWVCLRDYAFSAKDWARTTIAAFFPFGTFLNDPFLKRKQAEAAGSPSR</sequence>
<dbReference type="NCBIfam" id="TIGR03954">
    <property type="entry name" value="integ_memb_HG"/>
    <property type="match status" value="1"/>
</dbReference>
<evidence type="ECO:0000256" key="6">
    <source>
        <dbReference type="SAM" id="Phobius"/>
    </source>
</evidence>
<keyword evidence="3 6" id="KW-0812">Transmembrane</keyword>
<protein>
    <submittedName>
        <fullName evidence="8">Membrane protein</fullName>
    </submittedName>
</protein>
<dbReference type="RefSeq" id="WP_046106613.1">
    <property type="nucleotide sequence ID" value="NZ_JZEX01000011.1"/>
</dbReference>
<dbReference type="PANTHER" id="PTHR40077">
    <property type="entry name" value="MEMBRANE PROTEIN-RELATED"/>
    <property type="match status" value="1"/>
</dbReference>
<organism evidence="8 9">
    <name type="scientific">Devosia geojensis</name>
    <dbReference type="NCBI Taxonomy" id="443610"/>
    <lineage>
        <taxon>Bacteria</taxon>
        <taxon>Pseudomonadati</taxon>
        <taxon>Pseudomonadota</taxon>
        <taxon>Alphaproteobacteria</taxon>
        <taxon>Hyphomicrobiales</taxon>
        <taxon>Devosiaceae</taxon>
        <taxon>Devosia</taxon>
    </lineage>
</organism>
<keyword evidence="4 6" id="KW-1133">Transmembrane helix</keyword>
<reference evidence="8 9" key="1">
    <citation type="submission" date="2015-03" db="EMBL/GenBank/DDBJ databases">
        <authorList>
            <person name="Hassan Y.I."/>
            <person name="Lepp D."/>
            <person name="Li X.-Z."/>
            <person name="Zhou T."/>
        </authorList>
    </citation>
    <scope>NUCLEOTIDE SEQUENCE [LARGE SCALE GENOMIC DNA]</scope>
    <source>
        <strain evidence="8 9">BD-c194</strain>
    </source>
</reference>
<comment type="subcellular location">
    <subcellularLocation>
        <location evidence="1">Cell membrane</location>
        <topology evidence="1">Multi-pass membrane protein</topology>
    </subcellularLocation>
</comment>
<name>A0A0F5FXX8_9HYPH</name>
<dbReference type="STRING" id="443610.VE25_00460"/>
<accession>A0A0F5FXX8</accession>
<feature type="transmembrane region" description="Helical" evidence="6">
    <location>
        <begin position="38"/>
        <end position="58"/>
    </location>
</feature>
<evidence type="ECO:0000256" key="4">
    <source>
        <dbReference type="ARBA" id="ARBA00022989"/>
    </source>
</evidence>
<evidence type="ECO:0000256" key="5">
    <source>
        <dbReference type="ARBA" id="ARBA00023136"/>
    </source>
</evidence>
<dbReference type="Proteomes" id="UP000033632">
    <property type="component" value="Unassembled WGS sequence"/>
</dbReference>
<proteinExistence type="predicted"/>
<evidence type="ECO:0000313" key="8">
    <source>
        <dbReference type="EMBL" id="KKB13741.1"/>
    </source>
</evidence>
<comment type="caution">
    <text evidence="8">The sequence shown here is derived from an EMBL/GenBank/DDBJ whole genome shotgun (WGS) entry which is preliminary data.</text>
</comment>
<gene>
    <name evidence="8" type="ORF">VE25_00460</name>
</gene>
<keyword evidence="9" id="KW-1185">Reference proteome</keyword>
<dbReference type="Pfam" id="PF12823">
    <property type="entry name" value="DUF3817"/>
    <property type="match status" value="1"/>
</dbReference>
<dbReference type="PATRIC" id="fig|443610.3.peg.698"/>
<evidence type="ECO:0000256" key="1">
    <source>
        <dbReference type="ARBA" id="ARBA00004651"/>
    </source>
</evidence>
<evidence type="ECO:0000256" key="2">
    <source>
        <dbReference type="ARBA" id="ARBA00022475"/>
    </source>
</evidence>
<dbReference type="EMBL" id="JZEX01000011">
    <property type="protein sequence ID" value="KKB13741.1"/>
    <property type="molecule type" value="Genomic_DNA"/>
</dbReference>
<dbReference type="AlphaFoldDB" id="A0A0F5FXX8"/>
<dbReference type="PANTHER" id="PTHR40077:SF1">
    <property type="entry name" value="MEMBRANE PROTEIN"/>
    <property type="match status" value="1"/>
</dbReference>
<evidence type="ECO:0000313" key="9">
    <source>
        <dbReference type="Proteomes" id="UP000033632"/>
    </source>
</evidence>
<evidence type="ECO:0000256" key="3">
    <source>
        <dbReference type="ARBA" id="ARBA00022692"/>
    </source>
</evidence>